<name>A0ABU6RGI0_9FABA</name>
<dbReference type="Proteomes" id="UP001341840">
    <property type="component" value="Unassembled WGS sequence"/>
</dbReference>
<keyword evidence="3" id="KW-1185">Reference proteome</keyword>
<accession>A0ABU6RGI0</accession>
<sequence length="129" mass="14678">MKIDLERRRREKTRWSEKSKEMRNTEARPQQQTTRRVSTCGAVDRRRNVGIEESGGGEPLMLENPSGDGGERTREKEKKLWSIYEKYRKSSRQGGSSGESHGLCGGVMDEYSNCGEEARGDVLKVETHT</sequence>
<feature type="compositionally biased region" description="Basic and acidic residues" evidence="1">
    <location>
        <begin position="1"/>
        <end position="26"/>
    </location>
</feature>
<proteinExistence type="predicted"/>
<protein>
    <submittedName>
        <fullName evidence="2">Uncharacterized protein</fullName>
    </submittedName>
</protein>
<comment type="caution">
    <text evidence="2">The sequence shown here is derived from an EMBL/GenBank/DDBJ whole genome shotgun (WGS) entry which is preliminary data.</text>
</comment>
<evidence type="ECO:0000256" key="1">
    <source>
        <dbReference type="SAM" id="MobiDB-lite"/>
    </source>
</evidence>
<dbReference type="EMBL" id="JASCZI010030499">
    <property type="protein sequence ID" value="MED6123146.1"/>
    <property type="molecule type" value="Genomic_DNA"/>
</dbReference>
<feature type="compositionally biased region" description="Polar residues" evidence="1">
    <location>
        <begin position="27"/>
        <end position="37"/>
    </location>
</feature>
<evidence type="ECO:0000313" key="2">
    <source>
        <dbReference type="EMBL" id="MED6123146.1"/>
    </source>
</evidence>
<reference evidence="2 3" key="1">
    <citation type="journal article" date="2023" name="Plants (Basel)">
        <title>Bridging the Gap: Combining Genomics and Transcriptomics Approaches to Understand Stylosanthes scabra, an Orphan Legume from the Brazilian Caatinga.</title>
        <authorList>
            <person name="Ferreira-Neto J.R.C."/>
            <person name="da Silva M.D."/>
            <person name="Binneck E."/>
            <person name="de Melo N.F."/>
            <person name="da Silva R.H."/>
            <person name="de Melo A.L.T.M."/>
            <person name="Pandolfi V."/>
            <person name="Bustamante F.O."/>
            <person name="Brasileiro-Vidal A.C."/>
            <person name="Benko-Iseppon A.M."/>
        </authorList>
    </citation>
    <scope>NUCLEOTIDE SEQUENCE [LARGE SCALE GENOMIC DNA]</scope>
    <source>
        <tissue evidence="2">Leaves</tissue>
    </source>
</reference>
<gene>
    <name evidence="2" type="ORF">PIB30_046527</name>
</gene>
<feature type="region of interest" description="Disordered" evidence="1">
    <location>
        <begin position="1"/>
        <end position="77"/>
    </location>
</feature>
<evidence type="ECO:0000313" key="3">
    <source>
        <dbReference type="Proteomes" id="UP001341840"/>
    </source>
</evidence>
<organism evidence="2 3">
    <name type="scientific">Stylosanthes scabra</name>
    <dbReference type="NCBI Taxonomy" id="79078"/>
    <lineage>
        <taxon>Eukaryota</taxon>
        <taxon>Viridiplantae</taxon>
        <taxon>Streptophyta</taxon>
        <taxon>Embryophyta</taxon>
        <taxon>Tracheophyta</taxon>
        <taxon>Spermatophyta</taxon>
        <taxon>Magnoliopsida</taxon>
        <taxon>eudicotyledons</taxon>
        <taxon>Gunneridae</taxon>
        <taxon>Pentapetalae</taxon>
        <taxon>rosids</taxon>
        <taxon>fabids</taxon>
        <taxon>Fabales</taxon>
        <taxon>Fabaceae</taxon>
        <taxon>Papilionoideae</taxon>
        <taxon>50 kb inversion clade</taxon>
        <taxon>dalbergioids sensu lato</taxon>
        <taxon>Dalbergieae</taxon>
        <taxon>Pterocarpus clade</taxon>
        <taxon>Stylosanthes</taxon>
    </lineage>
</organism>